<protein>
    <submittedName>
        <fullName evidence="1">14172_t:CDS:1</fullName>
    </submittedName>
</protein>
<organism evidence="1 2">
    <name type="scientific">Dentiscutata heterogama</name>
    <dbReference type="NCBI Taxonomy" id="1316150"/>
    <lineage>
        <taxon>Eukaryota</taxon>
        <taxon>Fungi</taxon>
        <taxon>Fungi incertae sedis</taxon>
        <taxon>Mucoromycota</taxon>
        <taxon>Glomeromycotina</taxon>
        <taxon>Glomeromycetes</taxon>
        <taxon>Diversisporales</taxon>
        <taxon>Gigasporaceae</taxon>
        <taxon>Dentiscutata</taxon>
    </lineage>
</organism>
<reference evidence="1" key="1">
    <citation type="submission" date="2021-06" db="EMBL/GenBank/DDBJ databases">
        <authorList>
            <person name="Kallberg Y."/>
            <person name="Tangrot J."/>
            <person name="Rosling A."/>
        </authorList>
    </citation>
    <scope>NUCLEOTIDE SEQUENCE</scope>
    <source>
        <strain evidence="1">IL203A</strain>
    </source>
</reference>
<feature type="non-terminal residue" evidence="1">
    <location>
        <position position="1"/>
    </location>
</feature>
<proteinExistence type="predicted"/>
<dbReference type="EMBL" id="CAJVPU010030759">
    <property type="protein sequence ID" value="CAG8714934.1"/>
    <property type="molecule type" value="Genomic_DNA"/>
</dbReference>
<accession>A0ACA9PKQ2</accession>
<feature type="non-terminal residue" evidence="1">
    <location>
        <position position="41"/>
    </location>
</feature>
<comment type="caution">
    <text evidence="1">The sequence shown here is derived from an EMBL/GenBank/DDBJ whole genome shotgun (WGS) entry which is preliminary data.</text>
</comment>
<dbReference type="Proteomes" id="UP000789702">
    <property type="component" value="Unassembled WGS sequence"/>
</dbReference>
<evidence type="ECO:0000313" key="2">
    <source>
        <dbReference type="Proteomes" id="UP000789702"/>
    </source>
</evidence>
<evidence type="ECO:0000313" key="1">
    <source>
        <dbReference type="EMBL" id="CAG8714934.1"/>
    </source>
</evidence>
<keyword evidence="2" id="KW-1185">Reference proteome</keyword>
<sequence length="41" mass="4628">EHYQTSDLIPNSTIMYSDSDISFNILETLNNHHAYGTTNGL</sequence>
<name>A0ACA9PKQ2_9GLOM</name>
<gene>
    <name evidence="1" type="ORF">DHETER_LOCUS12485</name>
</gene>